<keyword evidence="6 10" id="KW-0732">Signal</keyword>
<dbReference type="PANTHER" id="PTHR35869:SF1">
    <property type="entry name" value="OUTER-MEMBRANE LIPOPROTEIN CARRIER PROTEIN"/>
    <property type="match status" value="1"/>
</dbReference>
<dbReference type="KEGG" id="snan:I6N98_09250"/>
<dbReference type="HAMAP" id="MF_00240">
    <property type="entry name" value="LolA"/>
    <property type="match status" value="1"/>
</dbReference>
<organism evidence="11 12">
    <name type="scientific">Spongiibacter nanhainus</name>
    <dbReference type="NCBI Taxonomy" id="2794344"/>
    <lineage>
        <taxon>Bacteria</taxon>
        <taxon>Pseudomonadati</taxon>
        <taxon>Pseudomonadota</taxon>
        <taxon>Gammaproteobacteria</taxon>
        <taxon>Cellvibrionales</taxon>
        <taxon>Spongiibacteraceae</taxon>
        <taxon>Spongiibacter</taxon>
    </lineage>
</organism>
<dbReference type="EMBL" id="CP066167">
    <property type="protein sequence ID" value="QQD19993.1"/>
    <property type="molecule type" value="Genomic_DNA"/>
</dbReference>
<evidence type="ECO:0000256" key="2">
    <source>
        <dbReference type="ARBA" id="ARBA00007615"/>
    </source>
</evidence>
<dbReference type="PANTHER" id="PTHR35869">
    <property type="entry name" value="OUTER-MEMBRANE LIPOPROTEIN CARRIER PROTEIN"/>
    <property type="match status" value="1"/>
</dbReference>
<proteinExistence type="inferred from homology"/>
<evidence type="ECO:0000256" key="6">
    <source>
        <dbReference type="ARBA" id="ARBA00022729"/>
    </source>
</evidence>
<name>A0A7T4R3X3_9GAMM</name>
<dbReference type="InterPro" id="IPR018323">
    <property type="entry name" value="OM_lipoprot_carrier_LolA_Pbac"/>
</dbReference>
<keyword evidence="9 10" id="KW-0143">Chaperone</keyword>
<gene>
    <name evidence="10 11" type="primary">lolA</name>
    <name evidence="11" type="ORF">I6N98_09250</name>
</gene>
<reference evidence="11 12" key="1">
    <citation type="submission" date="2020-12" db="EMBL/GenBank/DDBJ databases">
        <authorList>
            <person name="Shan Y."/>
        </authorList>
    </citation>
    <scope>NUCLEOTIDE SEQUENCE [LARGE SCALE GENOMIC DNA]</scope>
    <source>
        <strain evidence="12">csc3.9</strain>
    </source>
</reference>
<evidence type="ECO:0000256" key="4">
    <source>
        <dbReference type="ARBA" id="ARBA00014035"/>
    </source>
</evidence>
<sequence length="205" mass="23568" precursor="true">MTTMYRMIAATLLSLLALTSAHADSAAEQLHTQLADLNSLEAQFQQQVKDSDGELVQESTGTLALQRPNRLRWESQSPYHYLLVSDGKTLWRYDADLEQLNEEPFDSQLAQAPAMILSASREQLDAQFNIELQQRGSTRDYILQPQDEQMYRQLVLRFEGGKLTAMELIDNLEQYTHIEFIEPQYNPSLKDALFYFDKSQWPGTS</sequence>
<comment type="subunit">
    <text evidence="3 10">Monomer.</text>
</comment>
<keyword evidence="7 10" id="KW-0574">Periplasm</keyword>
<accession>A0A7T4R3X3</accession>
<comment type="function">
    <text evidence="10">Participates in the translocation of lipoproteins from the inner membrane to the outer membrane. Only forms a complex with a lipoprotein if the residue after the N-terminal Cys is not an aspartate (The Asp acts as a targeting signal to indicate that the lipoprotein should stay in the inner membrane).</text>
</comment>
<dbReference type="InterPro" id="IPR029046">
    <property type="entry name" value="LolA/LolB/LppX"/>
</dbReference>
<protein>
    <recommendedName>
        <fullName evidence="4 10">Outer-membrane lipoprotein carrier protein</fullName>
    </recommendedName>
</protein>
<evidence type="ECO:0000256" key="1">
    <source>
        <dbReference type="ARBA" id="ARBA00004418"/>
    </source>
</evidence>
<evidence type="ECO:0000313" key="11">
    <source>
        <dbReference type="EMBL" id="QQD19993.1"/>
    </source>
</evidence>
<dbReference type="NCBIfam" id="TIGR00547">
    <property type="entry name" value="lolA"/>
    <property type="match status" value="1"/>
</dbReference>
<dbReference type="Pfam" id="PF03548">
    <property type="entry name" value="LolA"/>
    <property type="match status" value="1"/>
</dbReference>
<evidence type="ECO:0000256" key="5">
    <source>
        <dbReference type="ARBA" id="ARBA00022448"/>
    </source>
</evidence>
<keyword evidence="5 10" id="KW-0813">Transport</keyword>
<feature type="signal peptide" evidence="10">
    <location>
        <begin position="1"/>
        <end position="23"/>
    </location>
</feature>
<dbReference type="Proteomes" id="UP000596063">
    <property type="component" value="Chromosome"/>
</dbReference>
<dbReference type="RefSeq" id="WP_198571471.1">
    <property type="nucleotide sequence ID" value="NZ_CP066167.1"/>
</dbReference>
<comment type="similarity">
    <text evidence="2 10">Belongs to the LolA family.</text>
</comment>
<dbReference type="AlphaFoldDB" id="A0A7T4R3X3"/>
<evidence type="ECO:0000256" key="8">
    <source>
        <dbReference type="ARBA" id="ARBA00022927"/>
    </source>
</evidence>
<dbReference type="SUPFAM" id="SSF89392">
    <property type="entry name" value="Prokaryotic lipoproteins and lipoprotein localization factors"/>
    <property type="match status" value="1"/>
</dbReference>
<dbReference type="CDD" id="cd16325">
    <property type="entry name" value="LolA"/>
    <property type="match status" value="1"/>
</dbReference>
<comment type="subcellular location">
    <subcellularLocation>
        <location evidence="1 10">Periplasm</location>
    </subcellularLocation>
</comment>
<dbReference type="InterPro" id="IPR004564">
    <property type="entry name" value="OM_lipoprot_carrier_LolA-like"/>
</dbReference>
<dbReference type="GO" id="GO:0042953">
    <property type="term" value="P:lipoprotein transport"/>
    <property type="evidence" value="ECO:0007669"/>
    <property type="project" value="InterPro"/>
</dbReference>
<evidence type="ECO:0000313" key="12">
    <source>
        <dbReference type="Proteomes" id="UP000596063"/>
    </source>
</evidence>
<evidence type="ECO:0000256" key="7">
    <source>
        <dbReference type="ARBA" id="ARBA00022764"/>
    </source>
</evidence>
<dbReference type="GO" id="GO:0044874">
    <property type="term" value="P:lipoprotein localization to outer membrane"/>
    <property type="evidence" value="ECO:0007669"/>
    <property type="project" value="UniProtKB-UniRule"/>
</dbReference>
<dbReference type="GO" id="GO:0030288">
    <property type="term" value="C:outer membrane-bounded periplasmic space"/>
    <property type="evidence" value="ECO:0007669"/>
    <property type="project" value="TreeGrafter"/>
</dbReference>
<feature type="chain" id="PRO_5033195118" description="Outer-membrane lipoprotein carrier protein" evidence="10">
    <location>
        <begin position="24"/>
        <end position="205"/>
    </location>
</feature>
<keyword evidence="11" id="KW-0449">Lipoprotein</keyword>
<evidence type="ECO:0000256" key="10">
    <source>
        <dbReference type="HAMAP-Rule" id="MF_00240"/>
    </source>
</evidence>
<evidence type="ECO:0000256" key="9">
    <source>
        <dbReference type="ARBA" id="ARBA00023186"/>
    </source>
</evidence>
<keyword evidence="8 10" id="KW-0653">Protein transport</keyword>
<evidence type="ECO:0000256" key="3">
    <source>
        <dbReference type="ARBA" id="ARBA00011245"/>
    </source>
</evidence>
<dbReference type="Gene3D" id="2.50.20.10">
    <property type="entry name" value="Lipoprotein localisation LolA/LolB/LppX"/>
    <property type="match status" value="1"/>
</dbReference>
<keyword evidence="12" id="KW-1185">Reference proteome</keyword>